<dbReference type="KEGG" id="cari:FNU76_17615"/>
<keyword evidence="3" id="KW-1185">Reference proteome</keyword>
<evidence type="ECO:0000313" key="3">
    <source>
        <dbReference type="Proteomes" id="UP000317550"/>
    </source>
</evidence>
<protein>
    <submittedName>
        <fullName evidence="2">VOC family protein</fullName>
    </submittedName>
</protein>
<dbReference type="PANTHER" id="PTHR33990:SF1">
    <property type="entry name" value="PROTEIN YJDN"/>
    <property type="match status" value="1"/>
</dbReference>
<gene>
    <name evidence="2" type="ORF">FNU76_17615</name>
</gene>
<proteinExistence type="predicted"/>
<dbReference type="RefSeq" id="WP_144279403.1">
    <property type="nucleotide sequence ID" value="NZ_CP041730.1"/>
</dbReference>
<reference evidence="3" key="1">
    <citation type="submission" date="2019-07" db="EMBL/GenBank/DDBJ databases">
        <title>Chitinimonas sp. nov., isolated from Ny-Alesund, arctica soil.</title>
        <authorList>
            <person name="Xu Q."/>
            <person name="Peng F."/>
        </authorList>
    </citation>
    <scope>NUCLEOTIDE SEQUENCE [LARGE SCALE GENOMIC DNA]</scope>
    <source>
        <strain evidence="3">R3-44</strain>
    </source>
</reference>
<dbReference type="CDD" id="cd06588">
    <property type="entry name" value="PhnB_like"/>
    <property type="match status" value="1"/>
</dbReference>
<evidence type="ECO:0000259" key="1">
    <source>
        <dbReference type="Pfam" id="PF00903"/>
    </source>
</evidence>
<dbReference type="InterPro" id="IPR029068">
    <property type="entry name" value="Glyas_Bleomycin-R_OHBP_Dase"/>
</dbReference>
<name>A0A516SIN9_9NEIS</name>
<feature type="domain" description="Glyoxalase/fosfomycin resistance/dioxygenase" evidence="1">
    <location>
        <begin position="3"/>
        <end position="134"/>
    </location>
</feature>
<dbReference type="InterPro" id="IPR028973">
    <property type="entry name" value="PhnB-like"/>
</dbReference>
<accession>A0A516SIN9</accession>
<sequence length="143" mass="15977">MQIQSYLFFNGRCEEAINFYRKALGAEVEMMMRNSDSPEPMPQLPPGMENKIMHASLRIGESTVMMTDGECKDDVKQSAFQGFSLSLDLPDAAAAHRQFDALAEGGQVVMPLEKTFWSPCFGMLKDRFGVSWMVGVHDMEAKG</sequence>
<dbReference type="EMBL" id="CP041730">
    <property type="protein sequence ID" value="QDQ28016.1"/>
    <property type="molecule type" value="Genomic_DNA"/>
</dbReference>
<dbReference type="AlphaFoldDB" id="A0A516SIN9"/>
<dbReference type="Pfam" id="PF00903">
    <property type="entry name" value="Glyoxalase"/>
    <property type="match status" value="1"/>
</dbReference>
<dbReference type="Proteomes" id="UP000317550">
    <property type="component" value="Chromosome"/>
</dbReference>
<evidence type="ECO:0000313" key="2">
    <source>
        <dbReference type="EMBL" id="QDQ28016.1"/>
    </source>
</evidence>
<dbReference type="SUPFAM" id="SSF54593">
    <property type="entry name" value="Glyoxalase/Bleomycin resistance protein/Dihydroxybiphenyl dioxygenase"/>
    <property type="match status" value="1"/>
</dbReference>
<dbReference type="OrthoDB" id="9795306at2"/>
<organism evidence="2 3">
    <name type="scientific">Chitinimonas arctica</name>
    <dbReference type="NCBI Taxonomy" id="2594795"/>
    <lineage>
        <taxon>Bacteria</taxon>
        <taxon>Pseudomonadati</taxon>
        <taxon>Pseudomonadota</taxon>
        <taxon>Betaproteobacteria</taxon>
        <taxon>Neisseriales</taxon>
        <taxon>Chitinibacteraceae</taxon>
        <taxon>Chitinimonas</taxon>
    </lineage>
</organism>
<dbReference type="PANTHER" id="PTHR33990">
    <property type="entry name" value="PROTEIN YJDN-RELATED"/>
    <property type="match status" value="1"/>
</dbReference>
<dbReference type="Gene3D" id="3.10.180.10">
    <property type="entry name" value="2,3-Dihydroxybiphenyl 1,2-Dioxygenase, domain 1"/>
    <property type="match status" value="1"/>
</dbReference>
<dbReference type="InterPro" id="IPR004360">
    <property type="entry name" value="Glyas_Fos-R_dOase_dom"/>
</dbReference>